<feature type="transmembrane region" description="Helical" evidence="1">
    <location>
        <begin position="99"/>
        <end position="132"/>
    </location>
</feature>
<evidence type="ECO:0000259" key="2">
    <source>
        <dbReference type="Pfam" id="PF04235"/>
    </source>
</evidence>
<dbReference type="PANTHER" id="PTHR30590:SF2">
    <property type="entry name" value="INNER MEMBRANE PROTEIN"/>
    <property type="match status" value="1"/>
</dbReference>
<dbReference type="PANTHER" id="PTHR30590">
    <property type="entry name" value="INNER MEMBRANE PROTEIN"/>
    <property type="match status" value="1"/>
</dbReference>
<proteinExistence type="predicted"/>
<accession>A0ABS1VM95</accession>
<feature type="domain" description="DUF418" evidence="2">
    <location>
        <begin position="211"/>
        <end position="363"/>
    </location>
</feature>
<keyword evidence="1" id="KW-1133">Transmembrane helix</keyword>
<feature type="transmembrane region" description="Helical" evidence="1">
    <location>
        <begin position="322"/>
        <end position="341"/>
    </location>
</feature>
<feature type="transmembrane region" description="Helical" evidence="1">
    <location>
        <begin position="179"/>
        <end position="203"/>
    </location>
</feature>
<feature type="transmembrane region" description="Helical" evidence="1">
    <location>
        <begin position="51"/>
        <end position="79"/>
    </location>
</feature>
<reference evidence="3 4" key="1">
    <citation type="submission" date="2021-01" db="EMBL/GenBank/DDBJ databases">
        <title>Actinoplanes sp. nov. LDG1-01 isolated from lichen.</title>
        <authorList>
            <person name="Saeng-In P."/>
            <person name="Phongsopitanun W."/>
            <person name="Kanchanasin P."/>
            <person name="Yuki M."/>
            <person name="Kudo T."/>
            <person name="Ohkuma M."/>
            <person name="Tanasupawat S."/>
        </authorList>
    </citation>
    <scope>NUCLEOTIDE SEQUENCE [LARGE SCALE GENOMIC DNA]</scope>
    <source>
        <strain evidence="3 4">LDG1-01</strain>
    </source>
</reference>
<feature type="transmembrane region" description="Helical" evidence="1">
    <location>
        <begin position="20"/>
        <end position="39"/>
    </location>
</feature>
<name>A0ABS1VM95_9ACTN</name>
<evidence type="ECO:0000256" key="1">
    <source>
        <dbReference type="SAM" id="Phobius"/>
    </source>
</evidence>
<dbReference type="Pfam" id="PF04235">
    <property type="entry name" value="DUF418"/>
    <property type="match status" value="1"/>
</dbReference>
<keyword evidence="4" id="KW-1185">Reference proteome</keyword>
<dbReference type="RefSeq" id="WP_202992289.1">
    <property type="nucleotide sequence ID" value="NZ_JAENHO010000004.1"/>
</dbReference>
<comment type="caution">
    <text evidence="3">The sequence shown here is derived from an EMBL/GenBank/DDBJ whole genome shotgun (WGS) entry which is preliminary data.</text>
</comment>
<dbReference type="Proteomes" id="UP000598996">
    <property type="component" value="Unassembled WGS sequence"/>
</dbReference>
<evidence type="ECO:0000313" key="4">
    <source>
        <dbReference type="Proteomes" id="UP000598996"/>
    </source>
</evidence>
<keyword evidence="1" id="KW-0812">Transmembrane</keyword>
<protein>
    <submittedName>
        <fullName evidence="3">DUF418 domain-containing protein</fullName>
    </submittedName>
</protein>
<feature type="transmembrane region" description="Helical" evidence="1">
    <location>
        <begin position="297"/>
        <end position="316"/>
    </location>
</feature>
<feature type="transmembrane region" description="Helical" evidence="1">
    <location>
        <begin position="139"/>
        <end position="159"/>
    </location>
</feature>
<keyword evidence="1" id="KW-0472">Membrane</keyword>
<evidence type="ECO:0000313" key="3">
    <source>
        <dbReference type="EMBL" id="MBL7255783.1"/>
    </source>
</evidence>
<sequence>MANRSLTLDRRTLAPDLARGVMLLVIALAHTHLFTVLIGGPDRSGSTADRLATAGTVMLVDLRGYPMFAALFGYGLAQIHRRLGDPWPRARGMIRRRGLWLIAFGLAHVVLLFPADILTVYGLTAVLLAGALRLRDRTLIVWAALWLPVTTAVHALVAADDAMTGDGLPRLSDGLGFRLSLFSAIAVMMLISTVVPFLAGILASRHRLLGKPRPLRAIAAVGIPLSVLGGLPLALDKAGVWTGVTPADVMLATALHQATGYAGGLGYAALIALLALRLDHRRGPVVDALAALGERSLTFYLAQSLAWALLFSSYALHLRLTSPAVAVLVALAVWLATVLLADLMRRRDIRGPAETALRHLTYAHARDR</sequence>
<dbReference type="InterPro" id="IPR007349">
    <property type="entry name" value="DUF418"/>
</dbReference>
<dbReference type="EMBL" id="JAENHO010000004">
    <property type="protein sequence ID" value="MBL7255783.1"/>
    <property type="molecule type" value="Genomic_DNA"/>
</dbReference>
<feature type="transmembrane region" description="Helical" evidence="1">
    <location>
        <begin position="215"/>
        <end position="235"/>
    </location>
</feature>
<dbReference type="InterPro" id="IPR052529">
    <property type="entry name" value="Bact_Transport_Assoc"/>
</dbReference>
<organism evidence="3 4">
    <name type="scientific">Paractinoplanes lichenicola</name>
    <dbReference type="NCBI Taxonomy" id="2802976"/>
    <lineage>
        <taxon>Bacteria</taxon>
        <taxon>Bacillati</taxon>
        <taxon>Actinomycetota</taxon>
        <taxon>Actinomycetes</taxon>
        <taxon>Micromonosporales</taxon>
        <taxon>Micromonosporaceae</taxon>
        <taxon>Paractinoplanes</taxon>
    </lineage>
</organism>
<gene>
    <name evidence="3" type="ORF">JKJ07_15880</name>
</gene>
<feature type="transmembrane region" description="Helical" evidence="1">
    <location>
        <begin position="255"/>
        <end position="276"/>
    </location>
</feature>